<accession>D7VS98</accession>
<dbReference type="PANTHER" id="PTHR12714">
    <property type="entry name" value="PROTEIN-S ISOPRENYLCYSTEINE O-METHYLTRANSFERASE"/>
    <property type="match status" value="1"/>
</dbReference>
<evidence type="ECO:0000313" key="7">
    <source>
        <dbReference type="Proteomes" id="UP000006258"/>
    </source>
</evidence>
<dbReference type="Pfam" id="PF04191">
    <property type="entry name" value="PEMT"/>
    <property type="match status" value="1"/>
</dbReference>
<evidence type="ECO:0000256" key="5">
    <source>
        <dbReference type="SAM" id="Phobius"/>
    </source>
</evidence>
<feature type="transmembrane region" description="Helical" evidence="5">
    <location>
        <begin position="48"/>
        <end position="67"/>
    </location>
</feature>
<comment type="caution">
    <text evidence="6">The sequence shown here is derived from an EMBL/GenBank/DDBJ whole genome shotgun (WGS) entry which is preliminary data.</text>
</comment>
<dbReference type="OrthoDB" id="9809773at2"/>
<organism evidence="6 7">
    <name type="scientific">Sphingobacterium spiritivorum ATCC 33861</name>
    <dbReference type="NCBI Taxonomy" id="525373"/>
    <lineage>
        <taxon>Bacteria</taxon>
        <taxon>Pseudomonadati</taxon>
        <taxon>Bacteroidota</taxon>
        <taxon>Sphingobacteriia</taxon>
        <taxon>Sphingobacteriales</taxon>
        <taxon>Sphingobacteriaceae</taxon>
        <taxon>Sphingobacterium</taxon>
    </lineage>
</organism>
<feature type="transmembrane region" description="Helical" evidence="5">
    <location>
        <begin position="108"/>
        <end position="134"/>
    </location>
</feature>
<dbReference type="HOGENOM" id="CLU_097928_0_0_10"/>
<proteinExistence type="predicted"/>
<dbReference type="AlphaFoldDB" id="D7VS98"/>
<keyword evidence="4 5" id="KW-0472">Membrane</keyword>
<keyword evidence="3 5" id="KW-1133">Transmembrane helix</keyword>
<name>D7VS98_SPHSI</name>
<dbReference type="STRING" id="525373.HMPREF0766_13852"/>
<evidence type="ECO:0000256" key="3">
    <source>
        <dbReference type="ARBA" id="ARBA00022989"/>
    </source>
</evidence>
<dbReference type="eggNOG" id="COG2020">
    <property type="taxonomic scope" value="Bacteria"/>
</dbReference>
<dbReference type="GO" id="GO:0012505">
    <property type="term" value="C:endomembrane system"/>
    <property type="evidence" value="ECO:0007669"/>
    <property type="project" value="UniProtKB-SubCell"/>
</dbReference>
<dbReference type="PROSITE" id="PS50244">
    <property type="entry name" value="S5A_REDUCTASE"/>
    <property type="match status" value="1"/>
</dbReference>
<comment type="subcellular location">
    <subcellularLocation>
        <location evidence="1">Endomembrane system</location>
        <topology evidence="1">Multi-pass membrane protein</topology>
    </subcellularLocation>
</comment>
<evidence type="ECO:0000256" key="4">
    <source>
        <dbReference type="ARBA" id="ARBA00023136"/>
    </source>
</evidence>
<gene>
    <name evidence="6" type="ORF">HMPREF0766_13852</name>
</gene>
<dbReference type="Proteomes" id="UP000006258">
    <property type="component" value="Unassembled WGS sequence"/>
</dbReference>
<evidence type="ECO:0000256" key="2">
    <source>
        <dbReference type="ARBA" id="ARBA00022692"/>
    </source>
</evidence>
<keyword evidence="7" id="KW-1185">Reference proteome</keyword>
<dbReference type="PANTHER" id="PTHR12714:SF9">
    <property type="entry name" value="PROTEIN-S-ISOPRENYLCYSTEINE O-METHYLTRANSFERASE"/>
    <property type="match status" value="1"/>
</dbReference>
<feature type="transmembrane region" description="Helical" evidence="5">
    <location>
        <begin position="190"/>
        <end position="208"/>
    </location>
</feature>
<evidence type="ECO:0000313" key="6">
    <source>
        <dbReference type="EMBL" id="EFK56649.1"/>
    </source>
</evidence>
<dbReference type="RefSeq" id="WP_002995432.1">
    <property type="nucleotide sequence ID" value="NZ_GL379770.1"/>
</dbReference>
<dbReference type="GO" id="GO:0016740">
    <property type="term" value="F:transferase activity"/>
    <property type="evidence" value="ECO:0007669"/>
    <property type="project" value="UniProtKB-ARBA"/>
</dbReference>
<dbReference type="GeneID" id="95430945"/>
<dbReference type="Gene3D" id="1.20.120.1630">
    <property type="match status" value="1"/>
</dbReference>
<keyword evidence="2 5" id="KW-0812">Transmembrane</keyword>
<feature type="transmembrane region" description="Helical" evidence="5">
    <location>
        <begin position="20"/>
        <end position="36"/>
    </location>
</feature>
<evidence type="ECO:0000256" key="1">
    <source>
        <dbReference type="ARBA" id="ARBA00004127"/>
    </source>
</evidence>
<feature type="transmembrane region" description="Helical" evidence="5">
    <location>
        <begin position="214"/>
        <end position="232"/>
    </location>
</feature>
<reference evidence="6" key="1">
    <citation type="submission" date="2010-07" db="EMBL/GenBank/DDBJ databases">
        <authorList>
            <person name="Muzny D."/>
            <person name="Qin X."/>
            <person name="Buhay C."/>
            <person name="Dugan-Rocha S."/>
            <person name="Ding Y."/>
            <person name="Chen G."/>
            <person name="Hawes A."/>
            <person name="Holder M."/>
            <person name="Jhangiani S."/>
            <person name="Johnson A."/>
            <person name="Khan Z."/>
            <person name="Li Z."/>
            <person name="Liu W."/>
            <person name="Liu X."/>
            <person name="Perez L."/>
            <person name="Shen H."/>
            <person name="Wang Q."/>
            <person name="Watt J."/>
            <person name="Xi L."/>
            <person name="Xin Y."/>
            <person name="Zhou J."/>
            <person name="Deng J."/>
            <person name="Jiang H."/>
            <person name="Liu Y."/>
            <person name="Qu J."/>
            <person name="Song X.-Z."/>
            <person name="Zhang L."/>
            <person name="Villasana D."/>
            <person name="Johnson A."/>
            <person name="Liu J."/>
            <person name="Liyanage D."/>
            <person name="Lorensuhewa L."/>
            <person name="Robinson T."/>
            <person name="Song A."/>
            <person name="Song B.-B."/>
            <person name="Dinh H."/>
            <person name="Thornton R."/>
            <person name="Coyle M."/>
            <person name="Francisco L."/>
            <person name="Jackson L."/>
            <person name="Javaid M."/>
            <person name="Korchina V."/>
            <person name="Kovar C."/>
            <person name="Mata R."/>
            <person name="Mathew T."/>
            <person name="Ngo R."/>
            <person name="Nguyen L."/>
            <person name="Nguyen N."/>
            <person name="Okwuonu G."/>
            <person name="Ongeri F."/>
            <person name="Pham C."/>
            <person name="Simmons D."/>
            <person name="Wilczek-Boney K."/>
            <person name="Hale W."/>
            <person name="Jakkamsetti A."/>
            <person name="Pham P."/>
            <person name="Ruth R."/>
            <person name="San Lucas F."/>
            <person name="Warren J."/>
            <person name="Zhang J."/>
            <person name="Zhao Z."/>
            <person name="Zhou C."/>
            <person name="Zhu D."/>
            <person name="Lee S."/>
            <person name="Bess C."/>
            <person name="Blankenburg K."/>
            <person name="Forbes L."/>
            <person name="Fu Q."/>
            <person name="Gubbala S."/>
            <person name="Hirani K."/>
            <person name="Jayaseelan J.C."/>
            <person name="Lara F."/>
            <person name="Munidasa M."/>
            <person name="Palculict T."/>
            <person name="Patil S."/>
            <person name="Pu L.-L."/>
            <person name="Saada N."/>
            <person name="Tang L."/>
            <person name="Weissenberger G."/>
            <person name="Zhu Y."/>
            <person name="Hemphill L."/>
            <person name="Shang Y."/>
            <person name="Youmans B."/>
            <person name="Ayvaz T."/>
            <person name="Ross M."/>
            <person name="Santibanez J."/>
            <person name="Aqrawi P."/>
            <person name="Gross S."/>
            <person name="Joshi V."/>
            <person name="Fowler G."/>
            <person name="Nazareth L."/>
            <person name="Reid J."/>
            <person name="Worley K."/>
            <person name="Petrosino J."/>
            <person name="Highlander S."/>
            <person name="Gibbs R."/>
        </authorList>
    </citation>
    <scope>NUCLEOTIDE SEQUENCE [LARGE SCALE GENOMIC DNA]</scope>
    <source>
        <strain evidence="6">ATCC 33861</strain>
    </source>
</reference>
<dbReference type="InterPro" id="IPR007318">
    <property type="entry name" value="Phopholipid_MeTrfase"/>
</dbReference>
<protein>
    <submittedName>
        <fullName evidence="6">Uncharacterized protein</fullName>
    </submittedName>
</protein>
<sequence length="243" mass="28606">MALKEEMEQQGNWLFRYRSILPVGILMLALIIFIEMKLKQSPLSACDYVFESFCLLISLAGLLIRAYTVGYSPKNTSGRNTAQGQVADTLNTTGIYSVVRNPLYLGNFFMWLGLALLTENVWFVISFILLYWMYYERIIFAEEQFLERKFGDQYREWAKRVPVFIPNFNKFSKPDIKFNIIKVLLKEKNGFFALFLLFSFFNVIEEYIRKHTHYNMVFITGFLIAMVSYLILKWLKVSLSNEN</sequence>
<dbReference type="TCDB" id="9.B.115.1.6">
    <property type="family name" value="the steroid 5alpha-reductase/lamin b receptor (lbr) family"/>
</dbReference>
<dbReference type="EMBL" id="ACHA02000012">
    <property type="protein sequence ID" value="EFK56649.1"/>
    <property type="molecule type" value="Genomic_DNA"/>
</dbReference>